<evidence type="ECO:0000313" key="2">
    <source>
        <dbReference type="EMBL" id="SEL66621.1"/>
    </source>
</evidence>
<accession>A0A1H7S1Z1</accession>
<dbReference type="SUPFAM" id="SSF56059">
    <property type="entry name" value="Glutathione synthetase ATP-binding domain-like"/>
    <property type="match status" value="1"/>
</dbReference>
<dbReference type="PANTHER" id="PTHR39217">
    <property type="match status" value="1"/>
</dbReference>
<proteinExistence type="predicted"/>
<dbReference type="RefSeq" id="WP_074795171.1">
    <property type="nucleotide sequence ID" value="NZ_FOAD01000006.1"/>
</dbReference>
<evidence type="ECO:0008006" key="4">
    <source>
        <dbReference type="Google" id="ProtNLM"/>
    </source>
</evidence>
<dbReference type="Gene3D" id="3.40.50.20">
    <property type="match status" value="1"/>
</dbReference>
<name>A0A1H7S1Z1_HALLR</name>
<dbReference type="EMBL" id="FOAD01000006">
    <property type="protein sequence ID" value="SEL66621.1"/>
    <property type="molecule type" value="Genomic_DNA"/>
</dbReference>
<organism evidence="2 3">
    <name type="scientific">Haloferax larsenii</name>
    <dbReference type="NCBI Taxonomy" id="302484"/>
    <lineage>
        <taxon>Archaea</taxon>
        <taxon>Methanobacteriati</taxon>
        <taxon>Methanobacteriota</taxon>
        <taxon>Stenosarchaea group</taxon>
        <taxon>Halobacteria</taxon>
        <taxon>Halobacteriales</taxon>
        <taxon>Haloferacaceae</taxon>
        <taxon>Haloferax</taxon>
    </lineage>
</organism>
<evidence type="ECO:0000313" key="3">
    <source>
        <dbReference type="Proteomes" id="UP000183894"/>
    </source>
</evidence>
<gene>
    <name evidence="2" type="ORF">SAMN04488691_106258</name>
</gene>
<evidence type="ECO:0000256" key="1">
    <source>
        <dbReference type="SAM" id="MobiDB-lite"/>
    </source>
</evidence>
<dbReference type="Proteomes" id="UP000183894">
    <property type="component" value="Unassembled WGS sequence"/>
</dbReference>
<dbReference type="AlphaFoldDB" id="A0A1H7S1Z1"/>
<dbReference type="OrthoDB" id="345988at2157"/>
<feature type="region of interest" description="Disordered" evidence="1">
    <location>
        <begin position="163"/>
        <end position="184"/>
    </location>
</feature>
<dbReference type="InterPro" id="IPR053191">
    <property type="entry name" value="DcsG_Biosynth_Enzyme"/>
</dbReference>
<protein>
    <recommendedName>
        <fullName evidence="4">Glutathione synthase/RimK-type ligase, ATP-grasp superfamily</fullName>
    </recommendedName>
</protein>
<sequence>MTTSQRLGIVTGTDAPELTADGKALREALRSRGFDAEAVRWTDSTVDWSDFDVALLRSCWKYYTRPGDFRDWISTVEDAGVTLLNPPDVVRWNVNKSYLSALDAAGVPVIPTAWVEPGERPNLETILRERGWEEAVVKPAIGTSSAGAWKTSLETAARDQPRFEEPFSAARQTGSTAGGGADRETLSSRGALVQEFAPEIADGERSLVFFCGAYSYAWQSFRAPDEFGVDPNFETEDRTYEPGEEIVAQASEALETAAELVGVDAAHLPYARVDGIERDGEFRLMELELIEPYLDLDGHDAVDELADAVVSVLD</sequence>
<reference evidence="2 3" key="1">
    <citation type="submission" date="2016-10" db="EMBL/GenBank/DDBJ databases">
        <authorList>
            <person name="de Groot N.N."/>
        </authorList>
    </citation>
    <scope>NUCLEOTIDE SEQUENCE [LARGE SCALE GENOMIC DNA]</scope>
    <source>
        <strain evidence="2 3">CDM_5</strain>
    </source>
</reference>
<dbReference type="PANTHER" id="PTHR39217:SF1">
    <property type="entry name" value="GLUTATHIONE SYNTHETASE"/>
    <property type="match status" value="1"/>
</dbReference>